<feature type="domain" description="Sodium/calcium exchanger membrane region" evidence="6">
    <location>
        <begin position="3"/>
        <end position="141"/>
    </location>
</feature>
<dbReference type="GO" id="GO:0006874">
    <property type="term" value="P:intracellular calcium ion homeostasis"/>
    <property type="evidence" value="ECO:0007669"/>
    <property type="project" value="TreeGrafter"/>
</dbReference>
<feature type="transmembrane region" description="Helical" evidence="5">
    <location>
        <begin position="166"/>
        <end position="185"/>
    </location>
</feature>
<protein>
    <submittedName>
        <fullName evidence="7">Cation:H+ antiporter</fullName>
    </submittedName>
</protein>
<dbReference type="RefSeq" id="WP_104069502.1">
    <property type="nucleotide sequence ID" value="NZ_PRDS01000002.1"/>
</dbReference>
<feature type="transmembrane region" description="Helical" evidence="5">
    <location>
        <begin position="262"/>
        <end position="281"/>
    </location>
</feature>
<evidence type="ECO:0000256" key="2">
    <source>
        <dbReference type="ARBA" id="ARBA00022692"/>
    </source>
</evidence>
<dbReference type="NCBIfam" id="TIGR00367">
    <property type="entry name" value="calcium/sodium antiporter"/>
    <property type="match status" value="1"/>
</dbReference>
<feature type="domain" description="Sodium/calcium exchanger membrane region" evidence="6">
    <location>
        <begin position="164"/>
        <end position="301"/>
    </location>
</feature>
<dbReference type="GO" id="GO:0005262">
    <property type="term" value="F:calcium channel activity"/>
    <property type="evidence" value="ECO:0007669"/>
    <property type="project" value="TreeGrafter"/>
</dbReference>
<feature type="transmembrane region" description="Helical" evidence="5">
    <location>
        <begin position="197"/>
        <end position="221"/>
    </location>
</feature>
<evidence type="ECO:0000313" key="8">
    <source>
        <dbReference type="Proteomes" id="UP000239736"/>
    </source>
</evidence>
<keyword evidence="2 5" id="KW-0812">Transmembrane</keyword>
<feature type="transmembrane region" description="Helical" evidence="5">
    <location>
        <begin position="103"/>
        <end position="122"/>
    </location>
</feature>
<comment type="subcellular location">
    <subcellularLocation>
        <location evidence="1">Membrane</location>
        <topology evidence="1">Multi-pass membrane protein</topology>
    </subcellularLocation>
</comment>
<name>A0A2S5JJQ1_9RHOB</name>
<feature type="transmembrane region" description="Helical" evidence="5">
    <location>
        <begin position="227"/>
        <end position="250"/>
    </location>
</feature>
<feature type="transmembrane region" description="Helical" evidence="5">
    <location>
        <begin position="33"/>
        <end position="54"/>
    </location>
</feature>
<evidence type="ECO:0000256" key="3">
    <source>
        <dbReference type="ARBA" id="ARBA00022989"/>
    </source>
</evidence>
<feature type="transmembrane region" description="Helical" evidence="5">
    <location>
        <begin position="129"/>
        <end position="146"/>
    </location>
</feature>
<proteinExistence type="predicted"/>
<dbReference type="GO" id="GO:0008273">
    <property type="term" value="F:calcium, potassium:sodium antiporter activity"/>
    <property type="evidence" value="ECO:0007669"/>
    <property type="project" value="TreeGrafter"/>
</dbReference>
<dbReference type="Proteomes" id="UP000239736">
    <property type="component" value="Unassembled WGS sequence"/>
</dbReference>
<gene>
    <name evidence="7" type="ORF">LV82_00883</name>
</gene>
<feature type="transmembrane region" description="Helical" evidence="5">
    <location>
        <begin position="66"/>
        <end position="91"/>
    </location>
</feature>
<dbReference type="Pfam" id="PF01699">
    <property type="entry name" value="Na_Ca_ex"/>
    <property type="match status" value="2"/>
</dbReference>
<dbReference type="Gene3D" id="6.10.280.80">
    <property type="entry name" value="NCX, peripheral helical region"/>
    <property type="match status" value="1"/>
</dbReference>
<reference evidence="7 8" key="1">
    <citation type="submission" date="2018-01" db="EMBL/GenBank/DDBJ databases">
        <title>Genomic Encyclopedia of Archaeal and Bacterial Type Strains, Phase II (KMG-II): from individual species to whole genera.</title>
        <authorList>
            <person name="Goeker M."/>
        </authorList>
    </citation>
    <scope>NUCLEOTIDE SEQUENCE [LARGE SCALE GENOMIC DNA]</scope>
    <source>
        <strain evidence="7 8">DSM 12048</strain>
    </source>
</reference>
<dbReference type="InterPro" id="IPR044880">
    <property type="entry name" value="NCX_ion-bd_dom_sf"/>
</dbReference>
<dbReference type="InterPro" id="IPR004837">
    <property type="entry name" value="NaCa_Exmemb"/>
</dbReference>
<evidence type="ECO:0000256" key="5">
    <source>
        <dbReference type="SAM" id="Phobius"/>
    </source>
</evidence>
<dbReference type="PANTHER" id="PTHR10846">
    <property type="entry name" value="SODIUM/POTASSIUM/CALCIUM EXCHANGER"/>
    <property type="match status" value="1"/>
</dbReference>
<comment type="caution">
    <text evidence="7">The sequence shown here is derived from an EMBL/GenBank/DDBJ whole genome shotgun (WGS) entry which is preliminary data.</text>
</comment>
<dbReference type="InterPro" id="IPR004481">
    <property type="entry name" value="K/Na/Ca-exchanger"/>
</dbReference>
<keyword evidence="4 5" id="KW-0472">Membrane</keyword>
<dbReference type="GO" id="GO:0005886">
    <property type="term" value="C:plasma membrane"/>
    <property type="evidence" value="ECO:0007669"/>
    <property type="project" value="TreeGrafter"/>
</dbReference>
<accession>A0A2S5JJQ1</accession>
<dbReference type="AlphaFoldDB" id="A0A2S5JJQ1"/>
<keyword evidence="3 5" id="KW-1133">Transmembrane helix</keyword>
<dbReference type="Gene3D" id="1.20.1420.30">
    <property type="entry name" value="NCX, central ion-binding region"/>
    <property type="match status" value="2"/>
</dbReference>
<organism evidence="7 8">
    <name type="scientific">Albidovulum inexpectatum</name>
    <dbReference type="NCBI Taxonomy" id="196587"/>
    <lineage>
        <taxon>Bacteria</taxon>
        <taxon>Pseudomonadati</taxon>
        <taxon>Pseudomonadota</taxon>
        <taxon>Alphaproteobacteria</taxon>
        <taxon>Rhodobacterales</taxon>
        <taxon>Paracoccaceae</taxon>
        <taxon>Albidovulum</taxon>
    </lineage>
</organism>
<dbReference type="OrthoDB" id="9794225at2"/>
<sequence length="306" mass="31251">MTYLLFTIGLTGLFLGGEVLIRGAVGVARHFHVSPLIIGLTIVGFGTSAPELLVGVQSALAGVPDIAVGNVVGSNIANILLILGTGAMIAVVPMQFGRMIRDFVVMLGATILVWVLMLNGALGRAEGAVLVAGLAIYMWLCLRNAAGAHPPEIDEPVRPLWQSAAMALAGLVILAVGARLLVFSATDIARSFGVSEAVIGLTIVAIGTSLPELATGILAAIRKHGDLAVGNVLGSNVFNLLGILGATALVKPIPIDPRFTTLDLPLALIASLAMAGFAIFAGYIGRIGGVALLIAYAGYVGTMGSI</sequence>
<evidence type="ECO:0000313" key="7">
    <source>
        <dbReference type="EMBL" id="PPB81672.1"/>
    </source>
</evidence>
<evidence type="ECO:0000256" key="4">
    <source>
        <dbReference type="ARBA" id="ARBA00023136"/>
    </source>
</evidence>
<dbReference type="PANTHER" id="PTHR10846:SF8">
    <property type="entry name" value="INNER MEMBRANE PROTEIN YRBG"/>
    <property type="match status" value="1"/>
</dbReference>
<evidence type="ECO:0000259" key="6">
    <source>
        <dbReference type="Pfam" id="PF01699"/>
    </source>
</evidence>
<evidence type="ECO:0000256" key="1">
    <source>
        <dbReference type="ARBA" id="ARBA00004141"/>
    </source>
</evidence>
<keyword evidence="8" id="KW-1185">Reference proteome</keyword>
<dbReference type="EMBL" id="PRDS01000002">
    <property type="protein sequence ID" value="PPB81672.1"/>
    <property type="molecule type" value="Genomic_DNA"/>
</dbReference>